<dbReference type="EC" id="3.4.24.84" evidence="11"/>
<keyword evidence="8" id="KW-0472">Membrane</keyword>
<feature type="region of interest" description="Disordered" evidence="7">
    <location>
        <begin position="401"/>
        <end position="422"/>
    </location>
</feature>
<accession>E3CVB4</accession>
<sequence length="422" mass="45509">MRALSPSAFESVFLGFILLSGFFDVILLTRNLRGWKRLALDRRLKDLPGAPEGYDGTREYLYRTLSAWHQIFATLTETAALWALFRGGLFRRMVETAAARFGEGPAGAAALGAALGIVLALFALPWTVLRVFRVERRFGFSRISPGRFLWEQTLGVGLSGLLGAVLLGVPAALLPLPLWPLWAFGGLFGVSVAAAALMPLVVLPLLYRMRPLEDPDLKERTERLLSGARLRLAGLFVADESGRSSHLNAAVTGLGRTKRILLFDTLISALTPEEVEGVLAHEVGHAASGHLNRRLGLVAVQYAALLAPAALLLDLPALGGAFGLTGQMPGRLALALGLSLTAFKTVLEPAAAALSRRQEFEADRYAFDHASDPDALARALTKLGTHELAWLPEDPLTASLTRSHPTLPERLRALGEGRRAKA</sequence>
<proteinExistence type="inferred from homology"/>
<evidence type="ECO:0000313" key="11">
    <source>
        <dbReference type="EMBL" id="EFQ22471.1"/>
    </source>
</evidence>
<evidence type="ECO:0000256" key="2">
    <source>
        <dbReference type="ARBA" id="ARBA00022723"/>
    </source>
</evidence>
<dbReference type="GO" id="GO:0046872">
    <property type="term" value="F:metal ion binding"/>
    <property type="evidence" value="ECO:0007669"/>
    <property type="project" value="UniProtKB-KW"/>
</dbReference>
<organism evidence="11 12">
    <name type="scientific">Aminomonas paucivorans DSM 12260</name>
    <dbReference type="NCBI Taxonomy" id="584708"/>
    <lineage>
        <taxon>Bacteria</taxon>
        <taxon>Thermotogati</taxon>
        <taxon>Synergistota</taxon>
        <taxon>Synergistia</taxon>
        <taxon>Synergistales</taxon>
        <taxon>Synergistaceae</taxon>
        <taxon>Aminomonas</taxon>
    </lineage>
</organism>
<name>E3CVB4_9BACT</name>
<dbReference type="RefSeq" id="WP_006299608.1">
    <property type="nucleotide sequence ID" value="NZ_CM001022.1"/>
</dbReference>
<feature type="transmembrane region" description="Helical" evidence="8">
    <location>
        <begin position="179"/>
        <end position="207"/>
    </location>
</feature>
<evidence type="ECO:0000313" key="12">
    <source>
        <dbReference type="Proteomes" id="UP000005096"/>
    </source>
</evidence>
<dbReference type="Pfam" id="PF01435">
    <property type="entry name" value="Peptidase_M48"/>
    <property type="match status" value="1"/>
</dbReference>
<dbReference type="Gene3D" id="3.30.2010.10">
    <property type="entry name" value="Metalloproteases ('zincins'), catalytic domain"/>
    <property type="match status" value="1"/>
</dbReference>
<evidence type="ECO:0000256" key="6">
    <source>
        <dbReference type="RuleBase" id="RU003983"/>
    </source>
</evidence>
<keyword evidence="5 6" id="KW-0482">Metalloprotease</keyword>
<dbReference type="InterPro" id="IPR001915">
    <property type="entry name" value="Peptidase_M48"/>
</dbReference>
<feature type="compositionally biased region" description="Basic and acidic residues" evidence="7">
    <location>
        <begin position="407"/>
        <end position="422"/>
    </location>
</feature>
<dbReference type="PANTHER" id="PTHR10120">
    <property type="entry name" value="CAAX PRENYL PROTEASE 1"/>
    <property type="match status" value="1"/>
</dbReference>
<evidence type="ECO:0000256" key="1">
    <source>
        <dbReference type="ARBA" id="ARBA00022670"/>
    </source>
</evidence>
<dbReference type="AlphaFoldDB" id="E3CVB4"/>
<protein>
    <submittedName>
        <fullName evidence="11">Ste24 endopeptidase</fullName>
        <ecNumber evidence="11">3.4.24.84</ecNumber>
    </submittedName>
</protein>
<evidence type="ECO:0000256" key="7">
    <source>
        <dbReference type="SAM" id="MobiDB-lite"/>
    </source>
</evidence>
<dbReference type="PaxDb" id="584708-Apau_0030"/>
<reference evidence="11 12" key="1">
    <citation type="journal article" date="2010" name="Stand. Genomic Sci.">
        <title>Non-contiguous finished genome sequence of Aminomonas paucivorans type strain (GLU-3).</title>
        <authorList>
            <person name="Pitluck S."/>
            <person name="Yasawong M."/>
            <person name="Held B."/>
            <person name="Lapidus A."/>
            <person name="Nolan M."/>
            <person name="Copeland A."/>
            <person name="Lucas S."/>
            <person name="Del Rio T.G."/>
            <person name="Tice H."/>
            <person name="Cheng J.F."/>
            <person name="Chertkov O."/>
            <person name="Goodwin L."/>
            <person name="Tapia R."/>
            <person name="Han C."/>
            <person name="Liolios K."/>
            <person name="Ivanova N."/>
            <person name="Mavromatis K."/>
            <person name="Ovchinnikova G."/>
            <person name="Pati A."/>
            <person name="Chen A."/>
            <person name="Palaniappan K."/>
            <person name="Land M."/>
            <person name="Hauser L."/>
            <person name="Chang Y.J."/>
            <person name="Jeffries C.D."/>
            <person name="Pukall R."/>
            <person name="Spring S."/>
            <person name="Rohde M."/>
            <person name="Sikorski J."/>
            <person name="Goker M."/>
            <person name="Woyke T."/>
            <person name="Bristow J."/>
            <person name="Eisen J.A."/>
            <person name="Markowitz V."/>
            <person name="Hugenholtz P."/>
            <person name="Kyrpides N.C."/>
            <person name="Klenk H.P."/>
        </authorList>
    </citation>
    <scope>NUCLEOTIDE SEQUENCE [LARGE SCALE GENOMIC DNA]</scope>
    <source>
        <strain evidence="11 12">DSM 12260</strain>
    </source>
</reference>
<keyword evidence="4 6" id="KW-0862">Zinc</keyword>
<dbReference type="InterPro" id="IPR032456">
    <property type="entry name" value="Peptidase_M48_N"/>
</dbReference>
<dbReference type="GO" id="GO:0004222">
    <property type="term" value="F:metalloendopeptidase activity"/>
    <property type="evidence" value="ECO:0007669"/>
    <property type="project" value="InterPro"/>
</dbReference>
<feature type="transmembrane region" description="Helical" evidence="8">
    <location>
        <begin position="295"/>
        <end position="313"/>
    </location>
</feature>
<evidence type="ECO:0000259" key="9">
    <source>
        <dbReference type="Pfam" id="PF01435"/>
    </source>
</evidence>
<feature type="transmembrane region" description="Helical" evidence="8">
    <location>
        <begin position="105"/>
        <end position="132"/>
    </location>
</feature>
<keyword evidence="8" id="KW-1133">Transmembrane helix</keyword>
<keyword evidence="8" id="KW-0812">Transmembrane</keyword>
<dbReference type="Proteomes" id="UP000005096">
    <property type="component" value="Chromosome"/>
</dbReference>
<evidence type="ECO:0000256" key="8">
    <source>
        <dbReference type="SAM" id="Phobius"/>
    </source>
</evidence>
<evidence type="ECO:0000256" key="4">
    <source>
        <dbReference type="ARBA" id="ARBA00022833"/>
    </source>
</evidence>
<dbReference type="HOGENOM" id="CLU_025947_1_0_0"/>
<evidence type="ECO:0000256" key="5">
    <source>
        <dbReference type="ARBA" id="ARBA00023049"/>
    </source>
</evidence>
<dbReference type="GO" id="GO:0006508">
    <property type="term" value="P:proteolysis"/>
    <property type="evidence" value="ECO:0007669"/>
    <property type="project" value="UniProtKB-KW"/>
</dbReference>
<keyword evidence="12" id="KW-1185">Reference proteome</keyword>
<evidence type="ECO:0000256" key="3">
    <source>
        <dbReference type="ARBA" id="ARBA00022801"/>
    </source>
</evidence>
<gene>
    <name evidence="11" type="ORF">Apau_0030</name>
</gene>
<keyword evidence="3 6" id="KW-0378">Hydrolase</keyword>
<comment type="similarity">
    <text evidence="6">Belongs to the peptidase M48 family.</text>
</comment>
<keyword evidence="2" id="KW-0479">Metal-binding</keyword>
<comment type="cofactor">
    <cofactor evidence="6">
        <name>Zn(2+)</name>
        <dbReference type="ChEBI" id="CHEBI:29105"/>
    </cofactor>
    <text evidence="6">Binds 1 zinc ion per subunit.</text>
</comment>
<dbReference type="Pfam" id="PF16491">
    <property type="entry name" value="Peptidase_M48_N"/>
    <property type="match status" value="1"/>
</dbReference>
<dbReference type="EMBL" id="CM001022">
    <property type="protein sequence ID" value="EFQ22471.1"/>
    <property type="molecule type" value="Genomic_DNA"/>
</dbReference>
<feature type="transmembrane region" description="Helical" evidence="8">
    <location>
        <begin position="12"/>
        <end position="32"/>
    </location>
</feature>
<evidence type="ECO:0000259" key="10">
    <source>
        <dbReference type="Pfam" id="PF16491"/>
    </source>
</evidence>
<feature type="transmembrane region" description="Helical" evidence="8">
    <location>
        <begin position="333"/>
        <end position="354"/>
    </location>
</feature>
<dbReference type="STRING" id="584708.Apau_0030"/>
<keyword evidence="1 6" id="KW-0645">Protease</keyword>
<feature type="domain" description="CAAX prenyl protease 1 N-terminal" evidence="10">
    <location>
        <begin position="62"/>
        <end position="207"/>
    </location>
</feature>
<feature type="transmembrane region" description="Helical" evidence="8">
    <location>
        <begin position="67"/>
        <end position="85"/>
    </location>
</feature>
<feature type="transmembrane region" description="Helical" evidence="8">
    <location>
        <begin position="153"/>
        <end position="173"/>
    </location>
</feature>
<feature type="domain" description="Peptidase M48" evidence="9">
    <location>
        <begin position="211"/>
        <end position="415"/>
    </location>
</feature>
<dbReference type="eggNOG" id="COG0501">
    <property type="taxonomic scope" value="Bacteria"/>
</dbReference>